<reference evidence="6" key="1">
    <citation type="submission" date="2023-07" db="EMBL/GenBank/DDBJ databases">
        <title>30 novel species of actinomycetes from the DSMZ collection.</title>
        <authorList>
            <person name="Nouioui I."/>
        </authorList>
    </citation>
    <scope>NUCLEOTIDE SEQUENCE [LARGE SCALE GENOMIC DNA]</scope>
    <source>
        <strain evidence="6">DSM 45834</strain>
    </source>
</reference>
<feature type="domain" description="Glycosyltransferase subfamily 4-like N-terminal" evidence="4">
    <location>
        <begin position="13"/>
        <end position="177"/>
    </location>
</feature>
<dbReference type="EMBL" id="JAVREJ010000034">
    <property type="protein sequence ID" value="MDT0353510.1"/>
    <property type="molecule type" value="Genomic_DNA"/>
</dbReference>
<protein>
    <submittedName>
        <fullName evidence="5">Glycosyltransferase family 4 protein</fullName>
        <ecNumber evidence="5">2.4.-.-</ecNumber>
    </submittedName>
</protein>
<accession>A0ABU2NHT0</accession>
<evidence type="ECO:0000256" key="2">
    <source>
        <dbReference type="ARBA" id="ARBA00022679"/>
    </source>
</evidence>
<evidence type="ECO:0000256" key="1">
    <source>
        <dbReference type="ARBA" id="ARBA00022676"/>
    </source>
</evidence>
<keyword evidence="1 5" id="KW-0328">Glycosyltransferase</keyword>
<dbReference type="EC" id="2.4.-.-" evidence="5"/>
<proteinExistence type="predicted"/>
<dbReference type="GO" id="GO:0016757">
    <property type="term" value="F:glycosyltransferase activity"/>
    <property type="evidence" value="ECO:0007669"/>
    <property type="project" value="UniProtKB-KW"/>
</dbReference>
<dbReference type="InterPro" id="IPR001296">
    <property type="entry name" value="Glyco_trans_1"/>
</dbReference>
<feature type="domain" description="Glycosyl transferase family 1" evidence="3">
    <location>
        <begin position="195"/>
        <end position="347"/>
    </location>
</feature>
<keyword evidence="6" id="KW-1185">Reference proteome</keyword>
<keyword evidence="2 5" id="KW-0808">Transferase</keyword>
<evidence type="ECO:0000313" key="5">
    <source>
        <dbReference type="EMBL" id="MDT0353510.1"/>
    </source>
</evidence>
<evidence type="ECO:0000313" key="6">
    <source>
        <dbReference type="Proteomes" id="UP001183202"/>
    </source>
</evidence>
<dbReference type="SUPFAM" id="SSF53756">
    <property type="entry name" value="UDP-Glycosyltransferase/glycogen phosphorylase"/>
    <property type="match status" value="1"/>
</dbReference>
<sequence length="387" mass="41235">MRVLHVIDSFSFGGAERLLAALADATAGGPVTMRAASLVRYTSTRTASLPLLRAAGLDPFSVGVRRLADPLAIPLLRRAITRSGCDVVHTHLGYSTALAPIAARSLGIPSVSTLHHVPTRNVSRRELVKERLSYFGADVGRSPLVFVSDAARRAAVQLNGRTGRDWRVLPNGVDLGRYAVRGPDDPSTMPPDIPVAPDAPVVTIVAALRGPKGHEVALRAWPLVREQVPGAVLVVVGDGPERDELRRRAVEGVILTGERSDVPRILTNSTLAVLPSFTEALPTALIEAAACGVPSVASDVGGIPEIVHHGSTGLLVPPGDAPALAKTITTLLLDHELRRRLGRAARTVAEQRFDLVEWAHRLTELYHEVYSGRRDRGTAGSVRPGHG</sequence>
<dbReference type="PANTHER" id="PTHR45947">
    <property type="entry name" value="SULFOQUINOVOSYL TRANSFERASE SQD2"/>
    <property type="match status" value="1"/>
</dbReference>
<dbReference type="InterPro" id="IPR050194">
    <property type="entry name" value="Glycosyltransferase_grp1"/>
</dbReference>
<gene>
    <name evidence="5" type="ORF">RM445_28850</name>
</gene>
<dbReference type="Proteomes" id="UP001183202">
    <property type="component" value="Unassembled WGS sequence"/>
</dbReference>
<dbReference type="RefSeq" id="WP_311560023.1">
    <property type="nucleotide sequence ID" value="NZ_JAVREJ010000034.1"/>
</dbReference>
<name>A0ABU2NHT0_9PSEU</name>
<evidence type="ECO:0000259" key="3">
    <source>
        <dbReference type="Pfam" id="PF00534"/>
    </source>
</evidence>
<dbReference type="Pfam" id="PF00534">
    <property type="entry name" value="Glycos_transf_1"/>
    <property type="match status" value="1"/>
</dbReference>
<organism evidence="5 6">
    <name type="scientific">Pseudonocardia charpentierae</name>
    <dbReference type="NCBI Taxonomy" id="3075545"/>
    <lineage>
        <taxon>Bacteria</taxon>
        <taxon>Bacillati</taxon>
        <taxon>Actinomycetota</taxon>
        <taxon>Actinomycetes</taxon>
        <taxon>Pseudonocardiales</taxon>
        <taxon>Pseudonocardiaceae</taxon>
        <taxon>Pseudonocardia</taxon>
    </lineage>
</organism>
<dbReference type="Gene3D" id="3.40.50.2000">
    <property type="entry name" value="Glycogen Phosphorylase B"/>
    <property type="match status" value="2"/>
</dbReference>
<dbReference type="CDD" id="cd03801">
    <property type="entry name" value="GT4_PimA-like"/>
    <property type="match status" value="1"/>
</dbReference>
<evidence type="ECO:0000259" key="4">
    <source>
        <dbReference type="Pfam" id="PF13439"/>
    </source>
</evidence>
<dbReference type="PANTHER" id="PTHR45947:SF3">
    <property type="entry name" value="SULFOQUINOVOSYL TRANSFERASE SQD2"/>
    <property type="match status" value="1"/>
</dbReference>
<comment type="caution">
    <text evidence="5">The sequence shown here is derived from an EMBL/GenBank/DDBJ whole genome shotgun (WGS) entry which is preliminary data.</text>
</comment>
<dbReference type="InterPro" id="IPR028098">
    <property type="entry name" value="Glyco_trans_4-like_N"/>
</dbReference>
<dbReference type="Pfam" id="PF13439">
    <property type="entry name" value="Glyco_transf_4"/>
    <property type="match status" value="1"/>
</dbReference>